<dbReference type="OrthoDB" id="408631at2759"/>
<proteinExistence type="inferred from homology"/>
<sequence>MCRLLCLLLGSAVWTASGSHAALIARQGGQAPTVKVKNGSYYGVYQPTYDQDLFLGMPFAQQPLGNLRFNLPQSLNTTWTTARNATQYGYECYGYGSDQWVLGNVVSEDCLTLNVVRPSGVAPDAKLPVGVWIHGGGFTEGGSRDPRYNLSFIVQQSVEMNQPIIGVSLNYRLQAFGFIYGTEVMKAGVTNLGFRDQRLALHWIQENIAPFGGDPTKVTIWGESAGGNSIGTQLIAYGGRDDKLFRGGIMESGGPLPFDPLTNASSWDKYYNSITKAANCSSAQDTLGCLRKVPIEKLNSVLNSSATATVPGWGAQIDDDFITGSAAEQLVAGKFVRVPILHGTNFDEGTAFGAKGVNTTAQFLAAVQRTGPNATVAEAFALLYPDIPAIGIPATLDGRPSGNYSFLGAQYKRASAYGGDILMQAPRRATSQAWAAHNVSSWSYHFNVVPNGVPPQTGATHFQEVAFVFRNLLGEGYNNSVAMDPFAGKPPSYDALATAMSRMWANFIASGDPNGAGGANASSTSIHWPAYTLAQPQNIVFDTNATNLMYIEDDLYRAEGIQYMIDLFPTVYGR</sequence>
<accession>A0A178D340</accession>
<dbReference type="InterPro" id="IPR019819">
    <property type="entry name" value="Carboxylesterase_B_CS"/>
</dbReference>
<dbReference type="ESTHER" id="9euro-a0a0d2dee2">
    <property type="family name" value="Fungal_carboxylesterase_lipase"/>
</dbReference>
<dbReference type="InterPro" id="IPR019826">
    <property type="entry name" value="Carboxylesterase_B_AS"/>
</dbReference>
<organism evidence="5 6">
    <name type="scientific">Fonsecaea nubica</name>
    <dbReference type="NCBI Taxonomy" id="856822"/>
    <lineage>
        <taxon>Eukaryota</taxon>
        <taxon>Fungi</taxon>
        <taxon>Dikarya</taxon>
        <taxon>Ascomycota</taxon>
        <taxon>Pezizomycotina</taxon>
        <taxon>Eurotiomycetes</taxon>
        <taxon>Chaetothyriomycetidae</taxon>
        <taxon>Chaetothyriales</taxon>
        <taxon>Herpotrichiellaceae</taxon>
        <taxon>Fonsecaea</taxon>
    </lineage>
</organism>
<dbReference type="GeneID" id="34588541"/>
<dbReference type="Proteomes" id="UP000185904">
    <property type="component" value="Unassembled WGS sequence"/>
</dbReference>
<evidence type="ECO:0000313" key="5">
    <source>
        <dbReference type="EMBL" id="OAL35505.1"/>
    </source>
</evidence>
<dbReference type="Pfam" id="PF00135">
    <property type="entry name" value="COesterase"/>
    <property type="match status" value="1"/>
</dbReference>
<evidence type="ECO:0000313" key="6">
    <source>
        <dbReference type="Proteomes" id="UP000185904"/>
    </source>
</evidence>
<dbReference type="PROSITE" id="PS00122">
    <property type="entry name" value="CARBOXYLESTERASE_B_1"/>
    <property type="match status" value="1"/>
</dbReference>
<dbReference type="PANTHER" id="PTHR43918">
    <property type="entry name" value="ACETYLCHOLINESTERASE"/>
    <property type="match status" value="1"/>
</dbReference>
<dbReference type="EC" id="3.1.1.-" evidence="3"/>
<evidence type="ECO:0000256" key="2">
    <source>
        <dbReference type="ARBA" id="ARBA00022801"/>
    </source>
</evidence>
<feature type="domain" description="Carboxylesterase type B" evidence="4">
    <location>
        <begin position="31"/>
        <end position="546"/>
    </location>
</feature>
<dbReference type="PROSITE" id="PS00941">
    <property type="entry name" value="CARBOXYLESTERASE_B_2"/>
    <property type="match status" value="1"/>
</dbReference>
<keyword evidence="2 3" id="KW-0378">Hydrolase</keyword>
<reference evidence="5 6" key="1">
    <citation type="submission" date="2016-03" db="EMBL/GenBank/DDBJ databases">
        <title>The draft genome sequence of Fonsecaea nubica causative agent of cutaneous subcutaneous infection in human host.</title>
        <authorList>
            <person name="Costa F."/>
            <person name="Sybren D.H."/>
            <person name="Raittz R.T."/>
            <person name="Weiss V.A."/>
            <person name="Leao A.C."/>
            <person name="Gomes R."/>
            <person name="De Souza E.M."/>
            <person name="Pedrosa F.O."/>
            <person name="Steffens M.B."/>
            <person name="Bombassaro A."/>
            <person name="Tadra-Sfeir M.Z."/>
            <person name="Moreno L.F."/>
            <person name="Najafzadeh M.J."/>
            <person name="Felipe M.S."/>
            <person name="Teixeira M."/>
            <person name="Sun J."/>
            <person name="Xi L."/>
            <person name="Castro M.A."/>
            <person name="Vicente V.A."/>
        </authorList>
    </citation>
    <scope>NUCLEOTIDE SEQUENCE [LARGE SCALE GENOMIC DNA]</scope>
    <source>
        <strain evidence="5 6">CBS 269.64</strain>
    </source>
</reference>
<gene>
    <name evidence="5" type="ORF">AYO20_05124</name>
</gene>
<dbReference type="InterPro" id="IPR050654">
    <property type="entry name" value="AChE-related_enzymes"/>
</dbReference>
<keyword evidence="3" id="KW-0732">Signal</keyword>
<dbReference type="RefSeq" id="XP_022500517.1">
    <property type="nucleotide sequence ID" value="XM_022643418.1"/>
</dbReference>
<evidence type="ECO:0000256" key="3">
    <source>
        <dbReference type="RuleBase" id="RU361235"/>
    </source>
</evidence>
<dbReference type="SUPFAM" id="SSF53474">
    <property type="entry name" value="alpha/beta-Hydrolases"/>
    <property type="match status" value="1"/>
</dbReference>
<protein>
    <recommendedName>
        <fullName evidence="3">Carboxylic ester hydrolase</fullName>
        <ecNumber evidence="3">3.1.1.-</ecNumber>
    </recommendedName>
</protein>
<feature type="chain" id="PRO_5007949561" description="Carboxylic ester hydrolase" evidence="3">
    <location>
        <begin position="22"/>
        <end position="574"/>
    </location>
</feature>
<name>A0A178D340_9EURO</name>
<dbReference type="EMBL" id="LVCJ01000029">
    <property type="protein sequence ID" value="OAL35505.1"/>
    <property type="molecule type" value="Genomic_DNA"/>
</dbReference>
<comment type="similarity">
    <text evidence="1 3">Belongs to the type-B carboxylesterase/lipase family.</text>
</comment>
<evidence type="ECO:0000256" key="1">
    <source>
        <dbReference type="ARBA" id="ARBA00005964"/>
    </source>
</evidence>
<feature type="signal peptide" evidence="3">
    <location>
        <begin position="1"/>
        <end position="21"/>
    </location>
</feature>
<dbReference type="AlphaFoldDB" id="A0A178D340"/>
<dbReference type="GO" id="GO:0052689">
    <property type="term" value="F:carboxylic ester hydrolase activity"/>
    <property type="evidence" value="ECO:0007669"/>
    <property type="project" value="TreeGrafter"/>
</dbReference>
<dbReference type="PANTHER" id="PTHR43918:SF4">
    <property type="entry name" value="CARBOXYLIC ESTER HYDROLASE"/>
    <property type="match status" value="1"/>
</dbReference>
<dbReference type="Gene3D" id="3.40.50.1820">
    <property type="entry name" value="alpha/beta hydrolase"/>
    <property type="match status" value="1"/>
</dbReference>
<dbReference type="InterPro" id="IPR029058">
    <property type="entry name" value="AB_hydrolase_fold"/>
</dbReference>
<comment type="caution">
    <text evidence="5">The sequence shown here is derived from an EMBL/GenBank/DDBJ whole genome shotgun (WGS) entry which is preliminary data.</text>
</comment>
<evidence type="ECO:0000259" key="4">
    <source>
        <dbReference type="Pfam" id="PF00135"/>
    </source>
</evidence>
<keyword evidence="6" id="KW-1185">Reference proteome</keyword>
<dbReference type="InterPro" id="IPR002018">
    <property type="entry name" value="CarbesteraseB"/>
</dbReference>